<name>F5Z434_ALTNA</name>
<dbReference type="EMBL" id="CP002339">
    <property type="protein sequence ID" value="AEF02616.1"/>
    <property type="molecule type" value="Genomic_DNA"/>
</dbReference>
<accession>F5Z434</accession>
<dbReference type="eggNOG" id="COG1846">
    <property type="taxonomic scope" value="Bacteria"/>
</dbReference>
<dbReference type="HOGENOM" id="CLU_097851_0_0_6"/>
<dbReference type="OrthoDB" id="9152473at2"/>
<dbReference type="KEGG" id="alt:ambt_05340"/>
<protein>
    <submittedName>
        <fullName evidence="1">Mobilization protein</fullName>
    </submittedName>
</protein>
<reference evidence="1 2" key="1">
    <citation type="journal article" date="2011" name="J. Bacteriol.">
        <title>Complete genome sequence of the polycyclic aromatic hydrocarbon-degrading bacterium Alteromonas sp. strain SN2.</title>
        <authorList>
            <person name="Jin H.M."/>
            <person name="Jeong H."/>
            <person name="Moon E.J."/>
            <person name="Math R.K."/>
            <person name="Lee K."/>
            <person name="Kim H.J."/>
            <person name="Jeon C.O."/>
            <person name="Oh T.K."/>
            <person name="Kim J.F."/>
        </authorList>
    </citation>
    <scope>NUCLEOTIDE SEQUENCE [LARGE SCALE GENOMIC DNA]</scope>
    <source>
        <strain evidence="2">JCM 17741 / KACC 18427 / KCTC 11700BP / SN2</strain>
    </source>
</reference>
<proteinExistence type="predicted"/>
<keyword evidence="2" id="KW-1185">Reference proteome</keyword>
<evidence type="ECO:0000313" key="2">
    <source>
        <dbReference type="Proteomes" id="UP000000683"/>
    </source>
</evidence>
<organism evidence="1 2">
    <name type="scientific">Alteromonas naphthalenivorans</name>
    <dbReference type="NCBI Taxonomy" id="715451"/>
    <lineage>
        <taxon>Bacteria</taxon>
        <taxon>Pseudomonadati</taxon>
        <taxon>Pseudomonadota</taxon>
        <taxon>Gammaproteobacteria</taxon>
        <taxon>Alteromonadales</taxon>
        <taxon>Alteromonadaceae</taxon>
        <taxon>Alteromonas/Salinimonas group</taxon>
        <taxon>Alteromonas</taxon>
    </lineage>
</organism>
<dbReference type="AlphaFoldDB" id="F5Z434"/>
<gene>
    <name evidence="1" type="ordered locus">ambt_05340</name>
</gene>
<sequence>MTLSPLDKALLMFLREDTWATVVNVQLALKQKSIQATHQYLKRAEAKGLIASSNIAASFGRPQKLVGITELGHAYAWELDECPTNRRVFNSSKISPAMFAHENDLQKLRISAIQNNWKDWRNAKHLGTRLQATKYPDAIASSPANITYCIEVEREIKSSKRLRTIFASHLSMRKKGHWEKILYLCPSSEIAKRLARKASTLSYLTLEGRRISLRNEHLIHFIFADYGYFKSIY</sequence>
<dbReference type="SUPFAM" id="SSF46785">
    <property type="entry name" value="Winged helix' DNA-binding domain"/>
    <property type="match status" value="1"/>
</dbReference>
<dbReference type="RefSeq" id="WP_013783557.1">
    <property type="nucleotide sequence ID" value="NC_015554.1"/>
</dbReference>
<dbReference type="Proteomes" id="UP000000683">
    <property type="component" value="Chromosome"/>
</dbReference>
<evidence type="ECO:0000313" key="1">
    <source>
        <dbReference type="EMBL" id="AEF02616.1"/>
    </source>
</evidence>
<dbReference type="InterPro" id="IPR036390">
    <property type="entry name" value="WH_DNA-bd_sf"/>
</dbReference>